<organism evidence="2 3">
    <name type="scientific">Alternaria atra</name>
    <dbReference type="NCBI Taxonomy" id="119953"/>
    <lineage>
        <taxon>Eukaryota</taxon>
        <taxon>Fungi</taxon>
        <taxon>Dikarya</taxon>
        <taxon>Ascomycota</taxon>
        <taxon>Pezizomycotina</taxon>
        <taxon>Dothideomycetes</taxon>
        <taxon>Pleosporomycetidae</taxon>
        <taxon>Pleosporales</taxon>
        <taxon>Pleosporineae</taxon>
        <taxon>Pleosporaceae</taxon>
        <taxon>Alternaria</taxon>
        <taxon>Alternaria sect. Ulocladioides</taxon>
    </lineage>
</organism>
<dbReference type="RefSeq" id="XP_043173000.1">
    <property type="nucleotide sequence ID" value="XM_043317065.1"/>
</dbReference>
<dbReference type="GeneID" id="67021652"/>
<accession>A0A8J2I9E7</accession>
<reference evidence="2" key="1">
    <citation type="submission" date="2021-05" db="EMBL/GenBank/DDBJ databases">
        <authorList>
            <person name="Stam R."/>
        </authorList>
    </citation>
    <scope>NUCLEOTIDE SEQUENCE</scope>
    <source>
        <strain evidence="2">CS162</strain>
    </source>
</reference>
<comment type="caution">
    <text evidence="2">The sequence shown here is derived from an EMBL/GenBank/DDBJ whole genome shotgun (WGS) entry which is preliminary data.</text>
</comment>
<dbReference type="Proteomes" id="UP000676310">
    <property type="component" value="Unassembled WGS sequence"/>
</dbReference>
<evidence type="ECO:0000313" key="2">
    <source>
        <dbReference type="EMBL" id="CAG5180805.1"/>
    </source>
</evidence>
<feature type="region of interest" description="Disordered" evidence="1">
    <location>
        <begin position="1"/>
        <end position="28"/>
    </location>
</feature>
<name>A0A8J2I9E7_9PLEO</name>
<evidence type="ECO:0000313" key="3">
    <source>
        <dbReference type="Proteomes" id="UP000676310"/>
    </source>
</evidence>
<dbReference type="EMBL" id="CAJRGZ010000025">
    <property type="protein sequence ID" value="CAG5180805.1"/>
    <property type="molecule type" value="Genomic_DNA"/>
</dbReference>
<keyword evidence="3" id="KW-1185">Reference proteome</keyword>
<proteinExistence type="predicted"/>
<dbReference type="AlphaFoldDB" id="A0A8J2I9E7"/>
<gene>
    <name evidence="2" type="ORF">ALTATR162_LOCUS9431</name>
</gene>
<evidence type="ECO:0000256" key="1">
    <source>
        <dbReference type="SAM" id="MobiDB-lite"/>
    </source>
</evidence>
<protein>
    <submittedName>
        <fullName evidence="2">Uncharacterized protein</fullName>
    </submittedName>
</protein>
<sequence>MYVREVDGSEAHVVSQHQHGDSAAAPEPRDADYHGLQLMLDLPTELRCYILELLIINKHFDAYYTLLEHPEIGDLVRCNFNTQQLAEFLRSNLVDENPRVSADSSTQALAVLQEYQTCLLDADTLTDQFVKMTIGNAAARSMMGYRMGELPRFGTDTLSKVEHHRILRAFLRLQLYTEIRKLYGARKSFKRKLRSLFFVMDNLGIR</sequence>
<dbReference type="OrthoDB" id="3687678at2759"/>
<feature type="compositionally biased region" description="Basic and acidic residues" evidence="1">
    <location>
        <begin position="1"/>
        <end position="10"/>
    </location>
</feature>